<dbReference type="Proteomes" id="UP001346869">
    <property type="component" value="Unassembled WGS sequence"/>
</dbReference>
<reference evidence="2 3" key="1">
    <citation type="journal article" date="2023" name="Genes (Basel)">
        <title>Chromosome-Level Genome Assembly and Circadian Gene Repertoire of the Patagonia Blennie Eleginops maclovinus-The Closest Ancestral Proxy of Antarctic Cryonotothenioids.</title>
        <authorList>
            <person name="Cheng C.C."/>
            <person name="Rivera-Colon A.G."/>
            <person name="Minhas B.F."/>
            <person name="Wilson L."/>
            <person name="Rayamajhi N."/>
            <person name="Vargas-Chacoff L."/>
            <person name="Catchen J.M."/>
        </authorList>
    </citation>
    <scope>NUCLEOTIDE SEQUENCE [LARGE SCALE GENOMIC DNA]</scope>
    <source>
        <strain evidence="2">JMC-PN-2008</strain>
    </source>
</reference>
<dbReference type="AlphaFoldDB" id="A0AAN7XD03"/>
<evidence type="ECO:0000313" key="2">
    <source>
        <dbReference type="EMBL" id="KAK5859142.1"/>
    </source>
</evidence>
<organism evidence="2 3">
    <name type="scientific">Eleginops maclovinus</name>
    <name type="common">Patagonian blennie</name>
    <name type="synonym">Eleginus maclovinus</name>
    <dbReference type="NCBI Taxonomy" id="56733"/>
    <lineage>
        <taxon>Eukaryota</taxon>
        <taxon>Metazoa</taxon>
        <taxon>Chordata</taxon>
        <taxon>Craniata</taxon>
        <taxon>Vertebrata</taxon>
        <taxon>Euteleostomi</taxon>
        <taxon>Actinopterygii</taxon>
        <taxon>Neopterygii</taxon>
        <taxon>Teleostei</taxon>
        <taxon>Neoteleostei</taxon>
        <taxon>Acanthomorphata</taxon>
        <taxon>Eupercaria</taxon>
        <taxon>Perciformes</taxon>
        <taxon>Notothenioidei</taxon>
        <taxon>Eleginopidae</taxon>
        <taxon>Eleginops</taxon>
    </lineage>
</organism>
<protein>
    <submittedName>
        <fullName evidence="2">Uncharacterized protein</fullName>
    </submittedName>
</protein>
<comment type="caution">
    <text evidence="2">The sequence shown here is derived from an EMBL/GenBank/DDBJ whole genome shotgun (WGS) entry which is preliminary data.</text>
</comment>
<evidence type="ECO:0000313" key="3">
    <source>
        <dbReference type="Proteomes" id="UP001346869"/>
    </source>
</evidence>
<sequence length="114" mass="12174">MEWLSETPGSIFRHTTSTLLLLQPPGPTPKSGGGAFANLPTGGSTDGSVRSIGQHALGPGGHPGESTCHAWPEMPLISLRTSSHWPSADDQQEPGKLCSAQRYWIVFLYLHGLL</sequence>
<dbReference type="EMBL" id="JAUZQC010000015">
    <property type="protein sequence ID" value="KAK5859142.1"/>
    <property type="molecule type" value="Genomic_DNA"/>
</dbReference>
<gene>
    <name evidence="2" type="ORF">PBY51_003230</name>
</gene>
<accession>A0AAN7XD03</accession>
<reference evidence="2 3" key="2">
    <citation type="journal article" date="2023" name="Mol. Biol. Evol.">
        <title>Genomics of Secondarily Temperate Adaptation in the Only Non-Antarctic Icefish.</title>
        <authorList>
            <person name="Rivera-Colon A.G."/>
            <person name="Rayamajhi N."/>
            <person name="Minhas B.F."/>
            <person name="Madrigal G."/>
            <person name="Bilyk K.T."/>
            <person name="Yoon V."/>
            <person name="Hune M."/>
            <person name="Gregory S."/>
            <person name="Cheng C.H.C."/>
            <person name="Catchen J.M."/>
        </authorList>
    </citation>
    <scope>NUCLEOTIDE SEQUENCE [LARGE SCALE GENOMIC DNA]</scope>
    <source>
        <strain evidence="2">JMC-PN-2008</strain>
    </source>
</reference>
<feature type="region of interest" description="Disordered" evidence="1">
    <location>
        <begin position="20"/>
        <end position="69"/>
    </location>
</feature>
<keyword evidence="3" id="KW-1185">Reference proteome</keyword>
<name>A0AAN7XD03_ELEMC</name>
<proteinExistence type="predicted"/>
<evidence type="ECO:0000256" key="1">
    <source>
        <dbReference type="SAM" id="MobiDB-lite"/>
    </source>
</evidence>